<name>A0ACC1M0M9_9FUNG</name>
<comment type="caution">
    <text evidence="1">The sequence shown here is derived from an EMBL/GenBank/DDBJ whole genome shotgun (WGS) entry which is preliminary data.</text>
</comment>
<dbReference type="Proteomes" id="UP001139981">
    <property type="component" value="Unassembled WGS sequence"/>
</dbReference>
<feature type="non-terminal residue" evidence="1">
    <location>
        <position position="196"/>
    </location>
</feature>
<accession>A0ACC1M0M9</accession>
<evidence type="ECO:0000313" key="1">
    <source>
        <dbReference type="EMBL" id="KAJ2891774.1"/>
    </source>
</evidence>
<gene>
    <name evidence="1" type="ORF">IWW38_003481</name>
</gene>
<keyword evidence="2" id="KW-1185">Reference proteome</keyword>
<dbReference type="EMBL" id="JANBVB010000900">
    <property type="protein sequence ID" value="KAJ2891774.1"/>
    <property type="molecule type" value="Genomic_DNA"/>
</dbReference>
<organism evidence="1 2">
    <name type="scientific">Coemansia aciculifera</name>
    <dbReference type="NCBI Taxonomy" id="417176"/>
    <lineage>
        <taxon>Eukaryota</taxon>
        <taxon>Fungi</taxon>
        <taxon>Fungi incertae sedis</taxon>
        <taxon>Zoopagomycota</taxon>
        <taxon>Kickxellomycotina</taxon>
        <taxon>Kickxellomycetes</taxon>
        <taxon>Kickxellales</taxon>
        <taxon>Kickxellaceae</taxon>
        <taxon>Coemansia</taxon>
    </lineage>
</organism>
<proteinExistence type="predicted"/>
<protein>
    <submittedName>
        <fullName evidence="1">Uncharacterized protein</fullName>
    </submittedName>
</protein>
<sequence length="196" mass="21862">MDADAEWPAVLEKFFQRAELYQSLRALQLEAVVFASSARSDIYDNLRSLAEDIQVLLLARQQNQNIDSADSKMELDSDEPTVEPQLPETRAQDMMQSVMTKEQTLQAIDAFVARQRKEIDITNQDEFLVAAEGRDTTCARVDAKGTSRGVLIQRDVVFNDRSALERSTTAQPSTTDLSGDAHSLPLDGLVERVDSL</sequence>
<reference evidence="1" key="1">
    <citation type="submission" date="2022-07" db="EMBL/GenBank/DDBJ databases">
        <title>Phylogenomic reconstructions and comparative analyses of Kickxellomycotina fungi.</title>
        <authorList>
            <person name="Reynolds N.K."/>
            <person name="Stajich J.E."/>
            <person name="Barry K."/>
            <person name="Grigoriev I.V."/>
            <person name="Crous P."/>
            <person name="Smith M.E."/>
        </authorList>
    </citation>
    <scope>NUCLEOTIDE SEQUENCE</scope>
    <source>
        <strain evidence="1">CBS 190363</strain>
    </source>
</reference>
<evidence type="ECO:0000313" key="2">
    <source>
        <dbReference type="Proteomes" id="UP001139981"/>
    </source>
</evidence>